<dbReference type="AlphaFoldDB" id="X1TV00"/>
<feature type="domain" description="Carboxyltransferase" evidence="4">
    <location>
        <begin position="2"/>
        <end position="135"/>
    </location>
</feature>
<dbReference type="Gene3D" id="2.40.100.10">
    <property type="entry name" value="Cyclophilin-like"/>
    <property type="match status" value="1"/>
</dbReference>
<evidence type="ECO:0000256" key="1">
    <source>
        <dbReference type="ARBA" id="ARBA00022741"/>
    </source>
</evidence>
<evidence type="ECO:0000256" key="3">
    <source>
        <dbReference type="ARBA" id="ARBA00022840"/>
    </source>
</evidence>
<evidence type="ECO:0000259" key="4">
    <source>
        <dbReference type="SMART" id="SM00797"/>
    </source>
</evidence>
<accession>X1TV00</accession>
<keyword evidence="2" id="KW-0378">Hydrolase</keyword>
<name>X1TV00_9ZZZZ</name>
<keyword evidence="1" id="KW-0547">Nucleotide-binding</keyword>
<dbReference type="SUPFAM" id="SSF50891">
    <property type="entry name" value="Cyclophilin-like"/>
    <property type="match status" value="1"/>
</dbReference>
<gene>
    <name evidence="5" type="ORF">S12H4_47251</name>
</gene>
<dbReference type="Pfam" id="PF02626">
    <property type="entry name" value="CT_A_B"/>
    <property type="match status" value="1"/>
</dbReference>
<dbReference type="EMBL" id="BARW01029399">
    <property type="protein sequence ID" value="GAJ09054.1"/>
    <property type="molecule type" value="Genomic_DNA"/>
</dbReference>
<evidence type="ECO:0000256" key="2">
    <source>
        <dbReference type="ARBA" id="ARBA00022801"/>
    </source>
</evidence>
<keyword evidence="3" id="KW-0067">ATP-binding</keyword>
<dbReference type="InterPro" id="IPR003778">
    <property type="entry name" value="CT_A_B"/>
</dbReference>
<dbReference type="PANTHER" id="PTHR43309">
    <property type="entry name" value="5-OXOPROLINASE SUBUNIT C"/>
    <property type="match status" value="1"/>
</dbReference>
<reference evidence="5" key="1">
    <citation type="journal article" date="2014" name="Front. Microbiol.">
        <title>High frequency of phylogenetically diverse reductive dehalogenase-homologous genes in deep subseafloor sedimentary metagenomes.</title>
        <authorList>
            <person name="Kawai M."/>
            <person name="Futagami T."/>
            <person name="Toyoda A."/>
            <person name="Takaki Y."/>
            <person name="Nishi S."/>
            <person name="Hori S."/>
            <person name="Arai W."/>
            <person name="Tsubouchi T."/>
            <person name="Morono Y."/>
            <person name="Uchiyama I."/>
            <person name="Ito T."/>
            <person name="Fujiyama A."/>
            <person name="Inagaki F."/>
            <person name="Takami H."/>
        </authorList>
    </citation>
    <scope>NUCLEOTIDE SEQUENCE</scope>
    <source>
        <strain evidence="5">Expedition CK06-06</strain>
    </source>
</reference>
<dbReference type="GO" id="GO:0016787">
    <property type="term" value="F:hydrolase activity"/>
    <property type="evidence" value="ECO:0007669"/>
    <property type="project" value="UniProtKB-KW"/>
</dbReference>
<dbReference type="GO" id="GO:0005524">
    <property type="term" value="F:ATP binding"/>
    <property type="evidence" value="ECO:0007669"/>
    <property type="project" value="UniProtKB-KW"/>
</dbReference>
<protein>
    <recommendedName>
        <fullName evidence="4">Carboxyltransferase domain-containing protein</fullName>
    </recommendedName>
</protein>
<sequence length="145" mass="16179">TIPQYPLEIVIRAIPGPQNDFFHEGLDTIFQSDYMISAKADRMGYRLQGPKIKLREGMPKSIISEPTMPGGVQIPADEQPIILLVEQTVGGYTKIVTVISTDLPKVAQATPGDTIRFEKVTLEKAHSLYHDQKKLMQTITDQLSE</sequence>
<feature type="non-terminal residue" evidence="5">
    <location>
        <position position="1"/>
    </location>
</feature>
<proteinExistence type="predicted"/>
<organism evidence="5">
    <name type="scientific">marine sediment metagenome</name>
    <dbReference type="NCBI Taxonomy" id="412755"/>
    <lineage>
        <taxon>unclassified sequences</taxon>
        <taxon>metagenomes</taxon>
        <taxon>ecological metagenomes</taxon>
    </lineage>
</organism>
<evidence type="ECO:0000313" key="5">
    <source>
        <dbReference type="EMBL" id="GAJ09054.1"/>
    </source>
</evidence>
<dbReference type="InterPro" id="IPR052708">
    <property type="entry name" value="PxpC"/>
</dbReference>
<dbReference type="SMART" id="SM00797">
    <property type="entry name" value="AHS2"/>
    <property type="match status" value="1"/>
</dbReference>
<dbReference type="PANTHER" id="PTHR43309:SF3">
    <property type="entry name" value="5-OXOPROLINASE SUBUNIT C"/>
    <property type="match status" value="1"/>
</dbReference>
<comment type="caution">
    <text evidence="5">The sequence shown here is derived from an EMBL/GenBank/DDBJ whole genome shotgun (WGS) entry which is preliminary data.</text>
</comment>
<dbReference type="InterPro" id="IPR029000">
    <property type="entry name" value="Cyclophilin-like_dom_sf"/>
</dbReference>